<evidence type="ECO:0000256" key="1">
    <source>
        <dbReference type="ARBA" id="ARBA00023236"/>
    </source>
</evidence>
<dbReference type="Proteomes" id="UP000321083">
    <property type="component" value="Unassembled WGS sequence"/>
</dbReference>
<evidence type="ECO:0000313" key="4">
    <source>
        <dbReference type="Proteomes" id="UP000321083"/>
    </source>
</evidence>
<dbReference type="AlphaFoldDB" id="A0A5C6M4C2"/>
<dbReference type="GO" id="GO:1990169">
    <property type="term" value="P:stress response to copper ion"/>
    <property type="evidence" value="ECO:0007669"/>
    <property type="project" value="TreeGrafter"/>
</dbReference>
<accession>A0A5C6M4C2</accession>
<dbReference type="PANTHER" id="PTHR38430:SF1">
    <property type="entry name" value="PROTEIN-ARGININE KINASE ACTIVATOR PROTEIN"/>
    <property type="match status" value="1"/>
</dbReference>
<dbReference type="GO" id="GO:0050897">
    <property type="term" value="F:cobalt ion binding"/>
    <property type="evidence" value="ECO:0007669"/>
    <property type="project" value="TreeGrafter"/>
</dbReference>
<dbReference type="EMBL" id="SRHE01000372">
    <property type="protein sequence ID" value="TWW09137.1"/>
    <property type="molecule type" value="Genomic_DNA"/>
</dbReference>
<dbReference type="InterPro" id="IPR025542">
    <property type="entry name" value="YacH"/>
</dbReference>
<dbReference type="Gene3D" id="4.10.860.10">
    <property type="entry name" value="UVR domain"/>
    <property type="match status" value="1"/>
</dbReference>
<dbReference type="PROSITE" id="PS50151">
    <property type="entry name" value="UVR"/>
    <property type="match status" value="1"/>
</dbReference>
<dbReference type="InterPro" id="IPR036876">
    <property type="entry name" value="UVR_dom_sf"/>
</dbReference>
<dbReference type="SUPFAM" id="SSF46600">
    <property type="entry name" value="C-terminal UvrC-binding domain of UvrB"/>
    <property type="match status" value="1"/>
</dbReference>
<dbReference type="GO" id="GO:0005507">
    <property type="term" value="F:copper ion binding"/>
    <property type="evidence" value="ECO:0007669"/>
    <property type="project" value="TreeGrafter"/>
</dbReference>
<dbReference type="Pfam" id="PF02151">
    <property type="entry name" value="UVR"/>
    <property type="match status" value="1"/>
</dbReference>
<dbReference type="PANTHER" id="PTHR38430">
    <property type="entry name" value="PROTEIN-ARGININE KINASE ACTIVATOR PROTEIN"/>
    <property type="match status" value="1"/>
</dbReference>
<keyword evidence="1" id="KW-0742">SOS response</keyword>
<dbReference type="GO" id="GO:0008270">
    <property type="term" value="F:zinc ion binding"/>
    <property type="evidence" value="ECO:0007669"/>
    <property type="project" value="TreeGrafter"/>
</dbReference>
<gene>
    <name evidence="3" type="primary">mcsA</name>
    <name evidence="3" type="ORF">E3A20_17360</name>
</gene>
<organism evidence="3 4">
    <name type="scientific">Planctomyces bekefii</name>
    <dbReference type="NCBI Taxonomy" id="1653850"/>
    <lineage>
        <taxon>Bacteria</taxon>
        <taxon>Pseudomonadati</taxon>
        <taxon>Planctomycetota</taxon>
        <taxon>Planctomycetia</taxon>
        <taxon>Planctomycetales</taxon>
        <taxon>Planctomycetaceae</taxon>
        <taxon>Planctomyces</taxon>
    </lineage>
</organism>
<reference evidence="3 4" key="1">
    <citation type="submission" date="2019-08" db="EMBL/GenBank/DDBJ databases">
        <title>100 year-old enigma solved: identification of Planctomyces bekefii, the type genus and species of the phylum Planctomycetes.</title>
        <authorList>
            <person name="Svetlana D.N."/>
            <person name="Overmann J."/>
        </authorList>
    </citation>
    <scope>NUCLEOTIDE SEQUENCE [LARGE SCALE GENOMIC DNA]</scope>
    <source>
        <strain evidence="3">Phe10_nw2017</strain>
    </source>
</reference>
<evidence type="ECO:0000259" key="2">
    <source>
        <dbReference type="PROSITE" id="PS50151"/>
    </source>
</evidence>
<reference evidence="3 4" key="2">
    <citation type="submission" date="2019-08" db="EMBL/GenBank/DDBJ databases">
        <authorList>
            <person name="Henke P."/>
        </authorList>
    </citation>
    <scope>NUCLEOTIDE SEQUENCE [LARGE SCALE GENOMIC DNA]</scope>
    <source>
        <strain evidence="3">Phe10_nw2017</strain>
    </source>
</reference>
<feature type="non-terminal residue" evidence="3">
    <location>
        <position position="1"/>
    </location>
</feature>
<dbReference type="PIRSF" id="PIRSF015034">
    <property type="entry name" value="YacH"/>
    <property type="match status" value="1"/>
</dbReference>
<feature type="domain" description="UVR" evidence="2">
    <location>
        <begin position="116"/>
        <end position="151"/>
    </location>
</feature>
<sequence>TIHVTEIRDGKGSAVHLCETCAREYLEKNAPSEAALAIAGEVVEAVEEAESAASSVPPCPHCRISFAEFRENGRFGCPQDYAHFQAELLPLLENIHEDTQHVGKQPRRLLIGTQDQARLVQLRSAQREAIEQEDYEKAARLRDEIAALETQLKHPAVPAN</sequence>
<evidence type="ECO:0000313" key="3">
    <source>
        <dbReference type="EMBL" id="TWW09137.1"/>
    </source>
</evidence>
<proteinExistence type="predicted"/>
<keyword evidence="1" id="KW-0227">DNA damage</keyword>
<protein>
    <submittedName>
        <fullName evidence="3">Protein-arginine kinase activator protein</fullName>
    </submittedName>
</protein>
<dbReference type="GO" id="GO:0009432">
    <property type="term" value="P:SOS response"/>
    <property type="evidence" value="ECO:0007669"/>
    <property type="project" value="UniProtKB-KW"/>
</dbReference>
<dbReference type="InterPro" id="IPR001943">
    <property type="entry name" value="UVR_dom"/>
</dbReference>
<keyword evidence="3" id="KW-0808">Transferase</keyword>
<dbReference type="GO" id="GO:0016301">
    <property type="term" value="F:kinase activity"/>
    <property type="evidence" value="ECO:0007669"/>
    <property type="project" value="UniProtKB-KW"/>
</dbReference>
<keyword evidence="3" id="KW-0418">Kinase</keyword>
<comment type="caution">
    <text evidence="3">The sequence shown here is derived from an EMBL/GenBank/DDBJ whole genome shotgun (WGS) entry which is preliminary data.</text>
</comment>
<dbReference type="GO" id="GO:1990170">
    <property type="term" value="P:stress response to cadmium ion"/>
    <property type="evidence" value="ECO:0007669"/>
    <property type="project" value="TreeGrafter"/>
</dbReference>
<keyword evidence="4" id="KW-1185">Reference proteome</keyword>
<name>A0A5C6M4C2_9PLAN</name>
<dbReference type="GO" id="GO:0046870">
    <property type="term" value="F:cadmium ion binding"/>
    <property type="evidence" value="ECO:0007669"/>
    <property type="project" value="TreeGrafter"/>
</dbReference>